<keyword evidence="9" id="KW-1185">Reference proteome</keyword>
<feature type="domain" description="TMC" evidence="7">
    <location>
        <begin position="449"/>
        <end position="555"/>
    </location>
</feature>
<keyword evidence="4 6" id="KW-1133">Transmembrane helix</keyword>
<evidence type="ECO:0000256" key="4">
    <source>
        <dbReference type="ARBA" id="ARBA00022989"/>
    </source>
</evidence>
<dbReference type="PANTHER" id="PTHR23302">
    <property type="entry name" value="TRANSMEMBRANE CHANNEL-RELATED"/>
    <property type="match status" value="1"/>
</dbReference>
<feature type="transmembrane region" description="Helical" evidence="6">
    <location>
        <begin position="183"/>
        <end position="206"/>
    </location>
</feature>
<accession>A0ABD2N7Z7</accession>
<dbReference type="InterPro" id="IPR012496">
    <property type="entry name" value="TMC_dom"/>
</dbReference>
<feature type="transmembrane region" description="Helical" evidence="6">
    <location>
        <begin position="417"/>
        <end position="441"/>
    </location>
</feature>
<dbReference type="Proteomes" id="UP001516400">
    <property type="component" value="Unassembled WGS sequence"/>
</dbReference>
<name>A0ABD2N7Z7_9CUCU</name>
<dbReference type="Pfam" id="PF07810">
    <property type="entry name" value="TMC"/>
    <property type="match status" value="1"/>
</dbReference>
<dbReference type="AlphaFoldDB" id="A0ABD2N7Z7"/>
<organism evidence="8 9">
    <name type="scientific">Cryptolaemus montrouzieri</name>
    <dbReference type="NCBI Taxonomy" id="559131"/>
    <lineage>
        <taxon>Eukaryota</taxon>
        <taxon>Metazoa</taxon>
        <taxon>Ecdysozoa</taxon>
        <taxon>Arthropoda</taxon>
        <taxon>Hexapoda</taxon>
        <taxon>Insecta</taxon>
        <taxon>Pterygota</taxon>
        <taxon>Neoptera</taxon>
        <taxon>Endopterygota</taxon>
        <taxon>Coleoptera</taxon>
        <taxon>Polyphaga</taxon>
        <taxon>Cucujiformia</taxon>
        <taxon>Coccinelloidea</taxon>
        <taxon>Coccinellidae</taxon>
        <taxon>Scymninae</taxon>
        <taxon>Scymnini</taxon>
        <taxon>Cryptolaemus</taxon>
    </lineage>
</organism>
<comment type="caution">
    <text evidence="8">The sequence shown here is derived from an EMBL/GenBank/DDBJ whole genome shotgun (WGS) entry which is preliminary data.</text>
</comment>
<dbReference type="InterPro" id="IPR038900">
    <property type="entry name" value="TMC"/>
</dbReference>
<evidence type="ECO:0000256" key="3">
    <source>
        <dbReference type="ARBA" id="ARBA00022692"/>
    </source>
</evidence>
<reference evidence="8 9" key="1">
    <citation type="journal article" date="2021" name="BMC Biol.">
        <title>Horizontally acquired antibacterial genes associated with adaptive radiation of ladybird beetles.</title>
        <authorList>
            <person name="Li H.S."/>
            <person name="Tang X.F."/>
            <person name="Huang Y.H."/>
            <person name="Xu Z.Y."/>
            <person name="Chen M.L."/>
            <person name="Du X.Y."/>
            <person name="Qiu B.Y."/>
            <person name="Chen P.T."/>
            <person name="Zhang W."/>
            <person name="Slipinski A."/>
            <person name="Escalona H.E."/>
            <person name="Waterhouse R.M."/>
            <person name="Zwick A."/>
            <person name="Pang H."/>
        </authorList>
    </citation>
    <scope>NUCLEOTIDE SEQUENCE [LARGE SCALE GENOMIC DNA]</scope>
    <source>
        <strain evidence="8">SYSU2018</strain>
    </source>
</reference>
<comment type="similarity">
    <text evidence="2">Belongs to the TMC family.</text>
</comment>
<feature type="transmembrane region" description="Helical" evidence="6">
    <location>
        <begin position="353"/>
        <end position="373"/>
    </location>
</feature>
<evidence type="ECO:0000256" key="6">
    <source>
        <dbReference type="SAM" id="Phobius"/>
    </source>
</evidence>
<feature type="transmembrane region" description="Helical" evidence="6">
    <location>
        <begin position="258"/>
        <end position="279"/>
    </location>
</feature>
<feature type="transmembrane region" description="Helical" evidence="6">
    <location>
        <begin position="385"/>
        <end position="405"/>
    </location>
</feature>
<keyword evidence="5 6" id="KW-0472">Membrane</keyword>
<dbReference type="PANTHER" id="PTHR23302:SF43">
    <property type="entry name" value="TMC DOMAIN-CONTAINING PROTEIN"/>
    <property type="match status" value="1"/>
</dbReference>
<protein>
    <recommendedName>
        <fullName evidence="7">TMC domain-containing protein</fullName>
    </recommendedName>
</protein>
<dbReference type="EMBL" id="JABFTP020000062">
    <property type="protein sequence ID" value="KAL3274399.1"/>
    <property type="molecule type" value="Genomic_DNA"/>
</dbReference>
<evidence type="ECO:0000313" key="8">
    <source>
        <dbReference type="EMBL" id="KAL3274399.1"/>
    </source>
</evidence>
<evidence type="ECO:0000256" key="2">
    <source>
        <dbReference type="ARBA" id="ARBA00006510"/>
    </source>
</evidence>
<gene>
    <name evidence="8" type="ORF">HHI36_015792</name>
</gene>
<evidence type="ECO:0000313" key="9">
    <source>
        <dbReference type="Proteomes" id="UP001516400"/>
    </source>
</evidence>
<dbReference type="GO" id="GO:0016020">
    <property type="term" value="C:membrane"/>
    <property type="evidence" value="ECO:0007669"/>
    <property type="project" value="UniProtKB-SubCell"/>
</dbReference>
<comment type="subcellular location">
    <subcellularLocation>
        <location evidence="1">Membrane</location>
        <topology evidence="1">Multi-pass membrane protein</topology>
    </subcellularLocation>
</comment>
<evidence type="ECO:0000256" key="5">
    <source>
        <dbReference type="ARBA" id="ARBA00023136"/>
    </source>
</evidence>
<keyword evidence="3 6" id="KW-0812">Transmembrane</keyword>
<evidence type="ECO:0000256" key="1">
    <source>
        <dbReference type="ARBA" id="ARBA00004141"/>
    </source>
</evidence>
<evidence type="ECO:0000259" key="7">
    <source>
        <dbReference type="Pfam" id="PF07810"/>
    </source>
</evidence>
<sequence>MDDKYFNLVEKIESTKNWNSFKDRGKHKYLSAFRHRLSLRDTTQDETRRHNIPLHNYAHDHNMDYVELVFENHVNQIIAKLEEDPDLLENNLESEKLRSDALRQMPQCLTIKRAIKRKLTKSVNMKPRGNPIGFLKILYYSLSIKYTKIKNLRFSLELWYSSLKTIEGHFGSAISSYFKFLRWLFLMNMVVMVVTILFIILPQITFGESVNPLYNMQTFNVWDIFTGEGSFTNTPLYYGYYTNQTKNYFGISYNMPLVYFYTMMFIYLISFLILGYSVAVSYRKSFIETEGIMKNRFMYKVFCGWDFSIATKEGANLRSNAIYNELKELLNDFYLTINETTFSKRLKAILIKMMTNMIILLVLVLSGYILWFLLVRYRNLDSGPIIIAIVANFFNVTLPMVFTKIAGYENYKNPRNAVGITLVRSYLLGVVIVGTIVAFWLMHSFTQECWETMLGQEMYRLILFDCLLSLLIHAVQIVYYRVNHHFHHKVDNSYEFDVASNSLDLIYSQSLFWVGFYFSPLLSVMVFIKIFLKWYLKMYYVLKVCKPSSKPWRASQTQTWFLSLTFLTLLGTGGLMIFILLRIPPTNCGPFQGNQYFYDVVLDEFNEDTLPPFRYVNYLTKPGVVSLIVVALMARVYYVRETVNAQRLMELNEML</sequence>
<feature type="transmembrane region" description="Helical" evidence="6">
    <location>
        <begin position="560"/>
        <end position="581"/>
    </location>
</feature>
<proteinExistence type="inferred from homology"/>
<feature type="transmembrane region" description="Helical" evidence="6">
    <location>
        <begin position="511"/>
        <end position="532"/>
    </location>
</feature>